<reference evidence="2 3" key="1">
    <citation type="journal article" date="2018" name="Sci. Rep.">
        <title>Characterisation of pathogen-specific regions and novel effector candidates in Fusarium oxysporum f. sp. cepae.</title>
        <authorList>
            <person name="Armitage A.D."/>
            <person name="Taylor A."/>
            <person name="Sobczyk M.K."/>
            <person name="Baxter L."/>
            <person name="Greenfield B.P."/>
            <person name="Bates H.J."/>
            <person name="Wilson F."/>
            <person name="Jackson A.C."/>
            <person name="Ott S."/>
            <person name="Harrison R.J."/>
            <person name="Clarkson J.P."/>
        </authorList>
    </citation>
    <scope>NUCLEOTIDE SEQUENCE [LARGE SCALE GENOMIC DNA]</scope>
    <source>
        <strain evidence="2 3">Fo_A28</strain>
    </source>
</reference>
<evidence type="ECO:0000313" key="3">
    <source>
        <dbReference type="Proteomes" id="UP000285860"/>
    </source>
</evidence>
<sequence length="156" mass="16915">MSGASRAQASAIQPVAEVPVQIPKQTTQSQPAPDQTRLGQSYQVPKKFVTATGPEEGSIASTSLRLDHVWSTLHRTHPHPQHQHQQHPATLHTLQYAPNFIMAAVLPSDGNGYFAATGLRCSLSHSNFISSTSPYSTSSHLSEHYEPASKSYAESN</sequence>
<evidence type="ECO:0000256" key="1">
    <source>
        <dbReference type="SAM" id="MobiDB-lite"/>
    </source>
</evidence>
<feature type="region of interest" description="Disordered" evidence="1">
    <location>
        <begin position="1"/>
        <end position="38"/>
    </location>
</feature>
<dbReference type="Proteomes" id="UP000285860">
    <property type="component" value="Unassembled WGS sequence"/>
</dbReference>
<evidence type="ECO:0000313" key="2">
    <source>
        <dbReference type="EMBL" id="RKK87483.1"/>
    </source>
</evidence>
<proteinExistence type="predicted"/>
<organism evidence="2 3">
    <name type="scientific">Fusarium oxysporum</name>
    <name type="common">Fusarium vascular wilt</name>
    <dbReference type="NCBI Taxonomy" id="5507"/>
    <lineage>
        <taxon>Eukaryota</taxon>
        <taxon>Fungi</taxon>
        <taxon>Dikarya</taxon>
        <taxon>Ascomycota</taxon>
        <taxon>Pezizomycotina</taxon>
        <taxon>Sordariomycetes</taxon>
        <taxon>Hypocreomycetidae</taxon>
        <taxon>Hypocreales</taxon>
        <taxon>Nectriaceae</taxon>
        <taxon>Fusarium</taxon>
        <taxon>Fusarium oxysporum species complex</taxon>
    </lineage>
</organism>
<name>A0A420P4M3_FUSOX</name>
<feature type="compositionally biased region" description="Polar residues" evidence="1">
    <location>
        <begin position="1"/>
        <end position="11"/>
    </location>
</feature>
<comment type="caution">
    <text evidence="2">The sequence shown here is derived from an EMBL/GenBank/DDBJ whole genome shotgun (WGS) entry which is preliminary data.</text>
</comment>
<accession>A0A420P4M3</accession>
<gene>
    <name evidence="2" type="ORF">BFJ68_g17031</name>
</gene>
<protein>
    <submittedName>
        <fullName evidence="2">Uncharacterized protein</fullName>
    </submittedName>
</protein>
<dbReference type="AlphaFoldDB" id="A0A420P4M3"/>
<feature type="compositionally biased region" description="Polar residues" evidence="1">
    <location>
        <begin position="23"/>
        <end position="38"/>
    </location>
</feature>
<feature type="region of interest" description="Disordered" evidence="1">
    <location>
        <begin position="133"/>
        <end position="156"/>
    </location>
</feature>
<dbReference type="EMBL" id="MRCY01000405">
    <property type="protein sequence ID" value="RKK87483.1"/>
    <property type="molecule type" value="Genomic_DNA"/>
</dbReference>